<sequence length="94" mass="10627">MDENSLNEILDNQVSGSGKKEEIMAIANIAKRCINLNGRKRPAMKEVAMELEGIRAPQRDSNVQKNYEEIEYVRSEITEAWDVISTSTVIQTTL</sequence>
<dbReference type="GO" id="GO:0005886">
    <property type="term" value="C:plasma membrane"/>
    <property type="evidence" value="ECO:0007669"/>
    <property type="project" value="TreeGrafter"/>
</dbReference>
<accession>A0AAD9Z319</accession>
<dbReference type="GO" id="GO:0005524">
    <property type="term" value="F:ATP binding"/>
    <property type="evidence" value="ECO:0007669"/>
    <property type="project" value="UniProtKB-KW"/>
</dbReference>
<dbReference type="InterPro" id="IPR045274">
    <property type="entry name" value="WAK-like"/>
</dbReference>
<keyword evidence="2" id="KW-0067">ATP-binding</keyword>
<dbReference type="Gene3D" id="1.10.510.10">
    <property type="entry name" value="Transferase(Phosphotransferase) domain 1"/>
    <property type="match status" value="1"/>
</dbReference>
<comment type="caution">
    <text evidence="3">The sequence shown here is derived from an EMBL/GenBank/DDBJ whole genome shotgun (WGS) entry which is preliminary data.</text>
</comment>
<dbReference type="PANTHER" id="PTHR27005">
    <property type="entry name" value="WALL-ASSOCIATED RECEPTOR KINASE-LIKE 21"/>
    <property type="match status" value="1"/>
</dbReference>
<keyword evidence="1" id="KW-0547">Nucleotide-binding</keyword>
<name>A0AAD9Z319_9ROSI</name>
<evidence type="ECO:0000256" key="2">
    <source>
        <dbReference type="ARBA" id="ARBA00022840"/>
    </source>
</evidence>
<reference evidence="3" key="1">
    <citation type="journal article" date="2023" name="Plant J.">
        <title>Genome sequences and population genomics provide insights into the demographic history, inbreeding, and mutation load of two 'living fossil' tree species of Dipteronia.</title>
        <authorList>
            <person name="Feng Y."/>
            <person name="Comes H.P."/>
            <person name="Chen J."/>
            <person name="Zhu S."/>
            <person name="Lu R."/>
            <person name="Zhang X."/>
            <person name="Li P."/>
            <person name="Qiu J."/>
            <person name="Olsen K.M."/>
            <person name="Qiu Y."/>
        </authorList>
    </citation>
    <scope>NUCLEOTIDE SEQUENCE</scope>
    <source>
        <strain evidence="3">NBL</strain>
    </source>
</reference>
<keyword evidence="4" id="KW-1185">Reference proteome</keyword>
<dbReference type="Proteomes" id="UP001281410">
    <property type="component" value="Unassembled WGS sequence"/>
</dbReference>
<gene>
    <name evidence="3" type="ORF">Dsin_032824</name>
</gene>
<dbReference type="AlphaFoldDB" id="A0AAD9Z319"/>
<dbReference type="PANTHER" id="PTHR27005:SF515">
    <property type="entry name" value="WALL-ASSOCIATED RECEPTOR KINASE-LIKE 10-RELATED"/>
    <property type="match status" value="1"/>
</dbReference>
<evidence type="ECO:0000313" key="3">
    <source>
        <dbReference type="EMBL" id="KAK3170524.1"/>
    </source>
</evidence>
<dbReference type="GO" id="GO:0007166">
    <property type="term" value="P:cell surface receptor signaling pathway"/>
    <property type="evidence" value="ECO:0007669"/>
    <property type="project" value="InterPro"/>
</dbReference>
<dbReference type="GO" id="GO:0004674">
    <property type="term" value="F:protein serine/threonine kinase activity"/>
    <property type="evidence" value="ECO:0007669"/>
    <property type="project" value="TreeGrafter"/>
</dbReference>
<evidence type="ECO:0000313" key="4">
    <source>
        <dbReference type="Proteomes" id="UP001281410"/>
    </source>
</evidence>
<evidence type="ECO:0000256" key="1">
    <source>
        <dbReference type="ARBA" id="ARBA00022741"/>
    </source>
</evidence>
<protein>
    <submittedName>
        <fullName evidence="3">Uncharacterized protein</fullName>
    </submittedName>
</protein>
<dbReference type="EMBL" id="JANJYJ010000827">
    <property type="protein sequence ID" value="KAK3170524.1"/>
    <property type="molecule type" value="Genomic_DNA"/>
</dbReference>
<proteinExistence type="predicted"/>
<organism evidence="3 4">
    <name type="scientific">Dipteronia sinensis</name>
    <dbReference type="NCBI Taxonomy" id="43782"/>
    <lineage>
        <taxon>Eukaryota</taxon>
        <taxon>Viridiplantae</taxon>
        <taxon>Streptophyta</taxon>
        <taxon>Embryophyta</taxon>
        <taxon>Tracheophyta</taxon>
        <taxon>Spermatophyta</taxon>
        <taxon>Magnoliopsida</taxon>
        <taxon>eudicotyledons</taxon>
        <taxon>Gunneridae</taxon>
        <taxon>Pentapetalae</taxon>
        <taxon>rosids</taxon>
        <taxon>malvids</taxon>
        <taxon>Sapindales</taxon>
        <taxon>Sapindaceae</taxon>
        <taxon>Hippocastanoideae</taxon>
        <taxon>Acereae</taxon>
        <taxon>Dipteronia</taxon>
    </lineage>
</organism>